<dbReference type="EMBL" id="JADCKC010000004">
    <property type="protein sequence ID" value="MBE5038678.1"/>
    <property type="molecule type" value="Genomic_DNA"/>
</dbReference>
<gene>
    <name evidence="1" type="ORF">INF35_12855</name>
</gene>
<dbReference type="RefSeq" id="WP_193503086.1">
    <property type="nucleotide sequence ID" value="NZ_JADCKC010000004.1"/>
</dbReference>
<dbReference type="Proteomes" id="UP000768567">
    <property type="component" value="Unassembled WGS sequence"/>
</dbReference>
<proteinExistence type="predicted"/>
<comment type="caution">
    <text evidence="1">The sequence shown here is derived from an EMBL/GenBank/DDBJ whole genome shotgun (WGS) entry which is preliminary data.</text>
</comment>
<protein>
    <submittedName>
        <fullName evidence="1">TFIIB-type zinc ribbon-containing protein</fullName>
    </submittedName>
</protein>
<keyword evidence="2" id="KW-1185">Reference proteome</keyword>
<evidence type="ECO:0000313" key="1">
    <source>
        <dbReference type="EMBL" id="MBE5038678.1"/>
    </source>
</evidence>
<sequence length="154" mass="17443">MSDEFHMTISIPADDDGYVLLQCEHCGTFFKATPSDIEDDGVLHIFCPSCGLVSDSYVTEDVIELARRMVENKVNDMLYDAFKDLERHNKRNSIIKFKAGKRPNHEPEDPIRSGIEALEITMFPCCGRTAKIKPLLKMTGAYCPFCGVKNYEIE</sequence>
<name>A0ABR9R689_9FIRM</name>
<evidence type="ECO:0000313" key="2">
    <source>
        <dbReference type="Proteomes" id="UP000768567"/>
    </source>
</evidence>
<accession>A0ABR9R689</accession>
<organism evidence="1 2">
    <name type="scientific">Gemmiger gallinarum</name>
    <dbReference type="NCBI Taxonomy" id="2779354"/>
    <lineage>
        <taxon>Bacteria</taxon>
        <taxon>Bacillati</taxon>
        <taxon>Bacillota</taxon>
        <taxon>Clostridia</taxon>
        <taxon>Eubacteriales</taxon>
        <taxon>Gemmiger</taxon>
    </lineage>
</organism>
<reference evidence="1 2" key="1">
    <citation type="submission" date="2020-10" db="EMBL/GenBank/DDBJ databases">
        <title>ChiBAC.</title>
        <authorList>
            <person name="Zenner C."/>
            <person name="Hitch T.C.A."/>
            <person name="Clavel T."/>
        </authorList>
    </citation>
    <scope>NUCLEOTIDE SEQUENCE [LARGE SCALE GENOMIC DNA]</scope>
    <source>
        <strain evidence="1 2">DSM 109015</strain>
    </source>
</reference>